<evidence type="ECO:0000259" key="4">
    <source>
        <dbReference type="PROSITE" id="PS51084"/>
    </source>
</evidence>
<evidence type="ECO:0000313" key="5">
    <source>
        <dbReference type="EMBL" id="PIP86490.1"/>
    </source>
</evidence>
<feature type="short sequence motif" description="Histidine triad motif" evidence="2 3">
    <location>
        <begin position="98"/>
        <end position="102"/>
    </location>
</feature>
<dbReference type="Gene3D" id="3.30.428.10">
    <property type="entry name" value="HIT-like"/>
    <property type="match status" value="1"/>
</dbReference>
<proteinExistence type="predicted"/>
<comment type="caution">
    <text evidence="5">The sequence shown here is derived from an EMBL/GenBank/DDBJ whole genome shotgun (WGS) entry which is preliminary data.</text>
</comment>
<organism evidence="5 6">
    <name type="scientific">Candidatus Campbellbacteria bacterium CG22_combo_CG10-13_8_21_14_all_43_18</name>
    <dbReference type="NCBI Taxonomy" id="1974530"/>
    <lineage>
        <taxon>Bacteria</taxon>
        <taxon>Candidatus Campbelliibacteriota</taxon>
    </lineage>
</organism>
<feature type="domain" description="HIT" evidence="4">
    <location>
        <begin position="6"/>
        <end position="113"/>
    </location>
</feature>
<evidence type="ECO:0000313" key="6">
    <source>
        <dbReference type="Proteomes" id="UP000231276"/>
    </source>
</evidence>
<dbReference type="EMBL" id="PCTS01000024">
    <property type="protein sequence ID" value="PIP86490.1"/>
    <property type="molecule type" value="Genomic_DNA"/>
</dbReference>
<dbReference type="PROSITE" id="PS51084">
    <property type="entry name" value="HIT_2"/>
    <property type="match status" value="1"/>
</dbReference>
<gene>
    <name evidence="5" type="ORF">COW82_01790</name>
</gene>
<dbReference type="InterPro" id="IPR011146">
    <property type="entry name" value="HIT-like"/>
</dbReference>
<dbReference type="InterPro" id="IPR039384">
    <property type="entry name" value="HINT"/>
</dbReference>
<dbReference type="GO" id="GO:0003824">
    <property type="term" value="F:catalytic activity"/>
    <property type="evidence" value="ECO:0007669"/>
    <property type="project" value="InterPro"/>
</dbReference>
<dbReference type="AlphaFoldDB" id="A0A2H0DY17"/>
<dbReference type="GO" id="GO:0009117">
    <property type="term" value="P:nucleotide metabolic process"/>
    <property type="evidence" value="ECO:0007669"/>
    <property type="project" value="TreeGrafter"/>
</dbReference>
<feature type="active site" description="Tele-AMP-histidine intermediate" evidence="1">
    <location>
        <position position="100"/>
    </location>
</feature>
<protein>
    <submittedName>
        <fullName evidence="5">HIT family protein</fullName>
    </submittedName>
</protein>
<dbReference type="CDD" id="cd01277">
    <property type="entry name" value="HINT_subgroup"/>
    <property type="match status" value="1"/>
</dbReference>
<dbReference type="InterPro" id="IPR036265">
    <property type="entry name" value="HIT-like_sf"/>
</dbReference>
<accession>A0A2H0DY17</accession>
<dbReference type="PRINTS" id="PR00332">
    <property type="entry name" value="HISTRIAD"/>
</dbReference>
<dbReference type="PANTHER" id="PTHR46648">
    <property type="entry name" value="HIT FAMILY PROTEIN 1"/>
    <property type="match status" value="1"/>
</dbReference>
<sequence length="138" mass="15808">MNEENIFTKIIRREIPTEIIYEDDDFMAILDILPVNPGHILLMPKHSYKNIFDMPEDILKKVGPLLKTMALAQKEALEADGVNIGLNNEKAAGQVIFHAHFHIMPRFEGDGYKLWEGRQYKTGEMKKTAEKIRAALSK</sequence>
<dbReference type="InterPro" id="IPR001310">
    <property type="entry name" value="Histidine_triad_HIT"/>
</dbReference>
<dbReference type="SUPFAM" id="SSF54197">
    <property type="entry name" value="HIT-like"/>
    <property type="match status" value="1"/>
</dbReference>
<dbReference type="Pfam" id="PF01230">
    <property type="entry name" value="HIT"/>
    <property type="match status" value="1"/>
</dbReference>
<dbReference type="PANTHER" id="PTHR46648:SF1">
    <property type="entry name" value="ADENOSINE 5'-MONOPHOSPHORAMIDASE HNT1"/>
    <property type="match status" value="1"/>
</dbReference>
<evidence type="ECO:0000256" key="2">
    <source>
        <dbReference type="PIRSR" id="PIRSR601310-3"/>
    </source>
</evidence>
<name>A0A2H0DY17_9BACT</name>
<reference evidence="5 6" key="1">
    <citation type="submission" date="2017-09" db="EMBL/GenBank/DDBJ databases">
        <title>Depth-based differentiation of microbial function through sediment-hosted aquifers and enrichment of novel symbionts in the deep terrestrial subsurface.</title>
        <authorList>
            <person name="Probst A.J."/>
            <person name="Ladd B."/>
            <person name="Jarett J.K."/>
            <person name="Geller-Mcgrath D.E."/>
            <person name="Sieber C.M."/>
            <person name="Emerson J.B."/>
            <person name="Anantharaman K."/>
            <person name="Thomas B.C."/>
            <person name="Malmstrom R."/>
            <person name="Stieglmeier M."/>
            <person name="Klingl A."/>
            <person name="Woyke T."/>
            <person name="Ryan C.M."/>
            <person name="Banfield J.F."/>
        </authorList>
    </citation>
    <scope>NUCLEOTIDE SEQUENCE [LARGE SCALE GENOMIC DNA]</scope>
    <source>
        <strain evidence="5">CG22_combo_CG10-13_8_21_14_all_43_18</strain>
    </source>
</reference>
<dbReference type="Proteomes" id="UP000231276">
    <property type="component" value="Unassembled WGS sequence"/>
</dbReference>
<evidence type="ECO:0000256" key="3">
    <source>
        <dbReference type="PROSITE-ProRule" id="PRU00464"/>
    </source>
</evidence>
<evidence type="ECO:0000256" key="1">
    <source>
        <dbReference type="PIRSR" id="PIRSR601310-1"/>
    </source>
</evidence>